<accession>A0ABW3QZT6</accession>
<sequence length="65" mass="6495">MAIGDCNGGADQNTATQHGVCLDVHNQATANGAAVTLRERADAGPRPVMSIASAVLYRSSPASAG</sequence>
<keyword evidence="2" id="KW-1185">Reference proteome</keyword>
<dbReference type="EMBL" id="JBHTLK010000151">
    <property type="protein sequence ID" value="MFD1150294.1"/>
    <property type="molecule type" value="Genomic_DNA"/>
</dbReference>
<name>A0ABW3QZT6_9PSEU</name>
<proteinExistence type="predicted"/>
<protein>
    <submittedName>
        <fullName evidence="1">Uncharacterized protein</fullName>
    </submittedName>
</protein>
<evidence type="ECO:0000313" key="1">
    <source>
        <dbReference type="EMBL" id="MFD1150294.1"/>
    </source>
</evidence>
<dbReference type="CDD" id="cd00161">
    <property type="entry name" value="beta-trefoil_Ricin-like"/>
    <property type="match status" value="1"/>
</dbReference>
<reference evidence="2" key="1">
    <citation type="journal article" date="2019" name="Int. J. Syst. Evol. Microbiol.">
        <title>The Global Catalogue of Microorganisms (GCM) 10K type strain sequencing project: providing services to taxonomists for standard genome sequencing and annotation.</title>
        <authorList>
            <consortium name="The Broad Institute Genomics Platform"/>
            <consortium name="The Broad Institute Genome Sequencing Center for Infectious Disease"/>
            <person name="Wu L."/>
            <person name="Ma J."/>
        </authorList>
    </citation>
    <scope>NUCLEOTIDE SEQUENCE [LARGE SCALE GENOMIC DNA]</scope>
    <source>
        <strain evidence="2">CCUG 60214</strain>
    </source>
</reference>
<comment type="caution">
    <text evidence="1">The sequence shown here is derived from an EMBL/GenBank/DDBJ whole genome shotgun (WGS) entry which is preliminary data.</text>
</comment>
<gene>
    <name evidence="1" type="ORF">ACFQ3T_24440</name>
</gene>
<dbReference type="RefSeq" id="WP_380726260.1">
    <property type="nucleotide sequence ID" value="NZ_JBHTLK010000151.1"/>
</dbReference>
<evidence type="ECO:0000313" key="2">
    <source>
        <dbReference type="Proteomes" id="UP001597168"/>
    </source>
</evidence>
<organism evidence="1 2">
    <name type="scientific">Saccharothrix hoggarensis</name>
    <dbReference type="NCBI Taxonomy" id="913853"/>
    <lineage>
        <taxon>Bacteria</taxon>
        <taxon>Bacillati</taxon>
        <taxon>Actinomycetota</taxon>
        <taxon>Actinomycetes</taxon>
        <taxon>Pseudonocardiales</taxon>
        <taxon>Pseudonocardiaceae</taxon>
        <taxon>Saccharothrix</taxon>
    </lineage>
</organism>
<dbReference type="Proteomes" id="UP001597168">
    <property type="component" value="Unassembled WGS sequence"/>
</dbReference>